<dbReference type="EnsemblPlants" id="OMERI06G25630.1">
    <property type="protein sequence ID" value="OMERI06G25630.1"/>
    <property type="gene ID" value="OMERI06G25630"/>
</dbReference>
<dbReference type="NCBIfam" id="TIGR00756">
    <property type="entry name" value="PPR"/>
    <property type="match status" value="1"/>
</dbReference>
<name>A0A0E0E5L6_9ORYZ</name>
<feature type="region of interest" description="Disordered" evidence="2">
    <location>
        <begin position="109"/>
        <end position="183"/>
    </location>
</feature>
<feature type="repeat" description="PPR" evidence="1">
    <location>
        <begin position="5"/>
        <end position="35"/>
    </location>
</feature>
<organism evidence="3">
    <name type="scientific">Oryza meridionalis</name>
    <dbReference type="NCBI Taxonomy" id="40149"/>
    <lineage>
        <taxon>Eukaryota</taxon>
        <taxon>Viridiplantae</taxon>
        <taxon>Streptophyta</taxon>
        <taxon>Embryophyta</taxon>
        <taxon>Tracheophyta</taxon>
        <taxon>Spermatophyta</taxon>
        <taxon>Magnoliopsida</taxon>
        <taxon>Liliopsida</taxon>
        <taxon>Poales</taxon>
        <taxon>Poaceae</taxon>
        <taxon>BOP clade</taxon>
        <taxon>Oryzoideae</taxon>
        <taxon>Oryzeae</taxon>
        <taxon>Oryzinae</taxon>
        <taxon>Oryza</taxon>
    </lineage>
</organism>
<sequence>MAEWDVFAYTAMISGLSDHSRCVKAIELFERMQEERGGQGSSARQGRSSGAWRRSTAWSPAWRTMAAWWMCWRGWTDGGGGSLWSLDVVTEDADEARLRHGDLSVVTASKDSKVPQPVGVRTRPIAPPPTSLSSSSATCTGAASRRPSSSSGMTSPRHGRMGGAVKGRRHEVRGRRHVSVQGREGALLPRRRCHQALVAPRLRLHRGGNRDGRRGAVLMDIRRCVHGCRVHVMTAASSCKKTPAFVAFYQKASPETDEVALESWQVRGVGTMHRRVQ</sequence>
<protein>
    <recommendedName>
        <fullName evidence="5">Pentatricopeptide repeat-containing protein</fullName>
    </recommendedName>
</protein>
<dbReference type="InterPro" id="IPR002885">
    <property type="entry name" value="PPR_rpt"/>
</dbReference>
<dbReference type="STRING" id="40149.A0A0E0E5L6"/>
<evidence type="ECO:0000313" key="4">
    <source>
        <dbReference type="Proteomes" id="UP000008021"/>
    </source>
</evidence>
<evidence type="ECO:0000256" key="2">
    <source>
        <dbReference type="SAM" id="MobiDB-lite"/>
    </source>
</evidence>
<feature type="compositionally biased region" description="Basic residues" evidence="2">
    <location>
        <begin position="166"/>
        <end position="178"/>
    </location>
</feature>
<dbReference type="Pfam" id="PF01535">
    <property type="entry name" value="PPR"/>
    <property type="match status" value="1"/>
</dbReference>
<dbReference type="Gramene" id="OMERI06G25630.1">
    <property type="protein sequence ID" value="OMERI06G25630.1"/>
    <property type="gene ID" value="OMERI06G25630"/>
</dbReference>
<proteinExistence type="predicted"/>
<evidence type="ECO:0000256" key="1">
    <source>
        <dbReference type="PROSITE-ProRule" id="PRU00708"/>
    </source>
</evidence>
<dbReference type="Proteomes" id="UP000008021">
    <property type="component" value="Chromosome 6"/>
</dbReference>
<dbReference type="HOGENOM" id="CLU_1006052_0_0_1"/>
<keyword evidence="4" id="KW-1185">Reference proteome</keyword>
<accession>A0A0E0E5L6</accession>
<dbReference type="PROSITE" id="PS51375">
    <property type="entry name" value="PPR"/>
    <property type="match status" value="1"/>
</dbReference>
<reference evidence="3" key="1">
    <citation type="submission" date="2015-04" db="UniProtKB">
        <authorList>
            <consortium name="EnsemblPlants"/>
        </authorList>
    </citation>
    <scope>IDENTIFICATION</scope>
</reference>
<dbReference type="AlphaFoldDB" id="A0A0E0E5L6"/>
<feature type="compositionally biased region" description="Low complexity" evidence="2">
    <location>
        <begin position="131"/>
        <end position="156"/>
    </location>
</feature>
<reference evidence="3" key="2">
    <citation type="submission" date="2018-05" db="EMBL/GenBank/DDBJ databases">
        <title>OmerRS3 (Oryza meridionalis Reference Sequence Version 3).</title>
        <authorList>
            <person name="Zhang J."/>
            <person name="Kudrna D."/>
            <person name="Lee S."/>
            <person name="Talag J."/>
            <person name="Welchert J."/>
            <person name="Wing R.A."/>
        </authorList>
    </citation>
    <scope>NUCLEOTIDE SEQUENCE [LARGE SCALE GENOMIC DNA]</scope>
    <source>
        <strain evidence="3">cv. OR44</strain>
    </source>
</reference>
<evidence type="ECO:0008006" key="5">
    <source>
        <dbReference type="Google" id="ProtNLM"/>
    </source>
</evidence>
<evidence type="ECO:0000313" key="3">
    <source>
        <dbReference type="EnsemblPlants" id="OMERI06G25630.1"/>
    </source>
</evidence>